<sequence>MTILYRNACRWLPLTMCIWLKVFGVAFALHTNFTVGRNDASILYLPPEAWEPVLDWSGERLRPERIGMRGSAERLWDSDRRTGNADATPQSSSCTSPDWLLALTSFISLSATDSPVLLQPSSTRTKRRRKRCTKQVPKRTPTTLQLDFTGLCGALSVLSTSHSIYGKALLYIFLASGPSPLLLRLR</sequence>
<protein>
    <submittedName>
        <fullName evidence="3">Uncharacterized protein</fullName>
    </submittedName>
</protein>
<proteinExistence type="predicted"/>
<dbReference type="EMBL" id="JACGCI010000060">
    <property type="protein sequence ID" value="KAF6749985.1"/>
    <property type="molecule type" value="Genomic_DNA"/>
</dbReference>
<keyword evidence="2" id="KW-0472">Membrane</keyword>
<feature type="transmembrane region" description="Helical" evidence="2">
    <location>
        <begin position="12"/>
        <end position="29"/>
    </location>
</feature>
<accession>A0A8H6HMX5</accession>
<evidence type="ECO:0000313" key="3">
    <source>
        <dbReference type="EMBL" id="KAF6749985.1"/>
    </source>
</evidence>
<name>A0A8H6HMX5_9AGAR</name>
<evidence type="ECO:0000256" key="2">
    <source>
        <dbReference type="SAM" id="Phobius"/>
    </source>
</evidence>
<evidence type="ECO:0000313" key="4">
    <source>
        <dbReference type="Proteomes" id="UP000521943"/>
    </source>
</evidence>
<comment type="caution">
    <text evidence="3">The sequence shown here is derived from an EMBL/GenBank/DDBJ whole genome shotgun (WGS) entry which is preliminary data.</text>
</comment>
<keyword evidence="2" id="KW-0812">Transmembrane</keyword>
<dbReference type="AlphaFoldDB" id="A0A8H6HMX5"/>
<feature type="region of interest" description="Disordered" evidence="1">
    <location>
        <begin position="119"/>
        <end position="139"/>
    </location>
</feature>
<keyword evidence="2" id="KW-1133">Transmembrane helix</keyword>
<feature type="compositionally biased region" description="Basic residues" evidence="1">
    <location>
        <begin position="124"/>
        <end position="137"/>
    </location>
</feature>
<evidence type="ECO:0000256" key="1">
    <source>
        <dbReference type="SAM" id="MobiDB-lite"/>
    </source>
</evidence>
<gene>
    <name evidence="3" type="ORF">DFP72DRAFT_534092</name>
</gene>
<keyword evidence="4" id="KW-1185">Reference proteome</keyword>
<reference evidence="3 4" key="1">
    <citation type="submission" date="2020-07" db="EMBL/GenBank/DDBJ databases">
        <title>Comparative genomics of pyrophilous fungi reveals a link between fire events and developmental genes.</title>
        <authorList>
            <consortium name="DOE Joint Genome Institute"/>
            <person name="Steindorff A.S."/>
            <person name="Carver A."/>
            <person name="Calhoun S."/>
            <person name="Stillman K."/>
            <person name="Liu H."/>
            <person name="Lipzen A."/>
            <person name="Pangilinan J."/>
            <person name="Labutti K."/>
            <person name="Bruns T.D."/>
            <person name="Grigoriev I.V."/>
        </authorList>
    </citation>
    <scope>NUCLEOTIDE SEQUENCE [LARGE SCALE GENOMIC DNA]</scope>
    <source>
        <strain evidence="3 4">CBS 144469</strain>
    </source>
</reference>
<dbReference type="Proteomes" id="UP000521943">
    <property type="component" value="Unassembled WGS sequence"/>
</dbReference>
<organism evidence="3 4">
    <name type="scientific">Ephemerocybe angulata</name>
    <dbReference type="NCBI Taxonomy" id="980116"/>
    <lineage>
        <taxon>Eukaryota</taxon>
        <taxon>Fungi</taxon>
        <taxon>Dikarya</taxon>
        <taxon>Basidiomycota</taxon>
        <taxon>Agaricomycotina</taxon>
        <taxon>Agaricomycetes</taxon>
        <taxon>Agaricomycetidae</taxon>
        <taxon>Agaricales</taxon>
        <taxon>Agaricineae</taxon>
        <taxon>Psathyrellaceae</taxon>
        <taxon>Ephemerocybe</taxon>
    </lineage>
</organism>